<feature type="non-terminal residue" evidence="8">
    <location>
        <position position="233"/>
    </location>
</feature>
<dbReference type="PROSITE" id="PS00092">
    <property type="entry name" value="N6_MTASE"/>
    <property type="match status" value="1"/>
</dbReference>
<feature type="domain" description="Methyltransferase small" evidence="6">
    <location>
        <begin position="110"/>
        <end position="200"/>
    </location>
</feature>
<gene>
    <name evidence="8" type="ORF">S06H3_55809</name>
</gene>
<keyword evidence="2" id="KW-0489">Methyltransferase</keyword>
<evidence type="ECO:0000256" key="2">
    <source>
        <dbReference type="ARBA" id="ARBA00022603"/>
    </source>
</evidence>
<dbReference type="CDD" id="cd02440">
    <property type="entry name" value="AdoMet_MTases"/>
    <property type="match status" value="1"/>
</dbReference>
<dbReference type="InterPro" id="IPR004556">
    <property type="entry name" value="HemK-like"/>
</dbReference>
<evidence type="ECO:0000256" key="4">
    <source>
        <dbReference type="ARBA" id="ARBA00022691"/>
    </source>
</evidence>
<dbReference type="InterPro" id="IPR002052">
    <property type="entry name" value="DNA_methylase_N6_adenine_CS"/>
</dbReference>
<feature type="domain" description="Release factor glutamine methyltransferase N-terminal" evidence="7">
    <location>
        <begin position="8"/>
        <end position="77"/>
    </location>
</feature>
<feature type="non-terminal residue" evidence="8">
    <location>
        <position position="1"/>
    </location>
</feature>
<dbReference type="GO" id="GO:0008173">
    <property type="term" value="F:RNA methyltransferase activity"/>
    <property type="evidence" value="ECO:0007669"/>
    <property type="project" value="InterPro"/>
</dbReference>
<dbReference type="InterPro" id="IPR007848">
    <property type="entry name" value="Small_mtfrase_dom"/>
</dbReference>
<dbReference type="GO" id="GO:0102559">
    <property type="term" value="F:peptide chain release factor N(5)-glutamine methyltransferase activity"/>
    <property type="evidence" value="ECO:0007669"/>
    <property type="project" value="UniProtKB-EC"/>
</dbReference>
<keyword evidence="3" id="KW-0808">Transferase</keyword>
<dbReference type="Gene3D" id="1.10.8.10">
    <property type="entry name" value="DNA helicase RuvA subunit, C-terminal domain"/>
    <property type="match status" value="1"/>
</dbReference>
<dbReference type="Pfam" id="PF05175">
    <property type="entry name" value="MTS"/>
    <property type="match status" value="1"/>
</dbReference>
<evidence type="ECO:0000256" key="1">
    <source>
        <dbReference type="ARBA" id="ARBA00012771"/>
    </source>
</evidence>
<dbReference type="SUPFAM" id="SSF53335">
    <property type="entry name" value="S-adenosyl-L-methionine-dependent methyltransferases"/>
    <property type="match status" value="1"/>
</dbReference>
<dbReference type="AlphaFoldDB" id="X1NWI5"/>
<dbReference type="InterPro" id="IPR019874">
    <property type="entry name" value="RF_methyltr_PrmC"/>
</dbReference>
<keyword evidence="4" id="KW-0949">S-adenosyl-L-methionine</keyword>
<dbReference type="Gene3D" id="3.40.50.150">
    <property type="entry name" value="Vaccinia Virus protein VP39"/>
    <property type="match status" value="1"/>
</dbReference>
<evidence type="ECO:0000256" key="5">
    <source>
        <dbReference type="ARBA" id="ARBA00048391"/>
    </source>
</evidence>
<dbReference type="PANTHER" id="PTHR18895:SF74">
    <property type="entry name" value="MTRF1L RELEASE FACTOR GLUTAMINE METHYLTRANSFERASE"/>
    <property type="match status" value="1"/>
</dbReference>
<dbReference type="Pfam" id="PF17827">
    <property type="entry name" value="PrmC_N"/>
    <property type="match status" value="1"/>
</dbReference>
<comment type="caution">
    <text evidence="8">The sequence shown here is derived from an EMBL/GenBank/DDBJ whole genome shotgun (WGS) entry which is preliminary data.</text>
</comment>
<dbReference type="NCBIfam" id="TIGR00536">
    <property type="entry name" value="hemK_fam"/>
    <property type="match status" value="1"/>
</dbReference>
<protein>
    <recommendedName>
        <fullName evidence="1">peptide chain release factor N(5)-glutamine methyltransferase</fullName>
        <ecNumber evidence="1">2.1.1.297</ecNumber>
    </recommendedName>
</protein>
<dbReference type="PANTHER" id="PTHR18895">
    <property type="entry name" value="HEMK METHYLTRANSFERASE"/>
    <property type="match status" value="1"/>
</dbReference>
<dbReference type="GO" id="GO:0003676">
    <property type="term" value="F:nucleic acid binding"/>
    <property type="evidence" value="ECO:0007669"/>
    <property type="project" value="InterPro"/>
</dbReference>
<evidence type="ECO:0000256" key="3">
    <source>
        <dbReference type="ARBA" id="ARBA00022679"/>
    </source>
</evidence>
<evidence type="ECO:0000259" key="6">
    <source>
        <dbReference type="Pfam" id="PF05175"/>
    </source>
</evidence>
<dbReference type="InterPro" id="IPR050320">
    <property type="entry name" value="N5-glutamine_MTase"/>
</dbReference>
<dbReference type="EMBL" id="BARV01035819">
    <property type="protein sequence ID" value="GAI47948.1"/>
    <property type="molecule type" value="Genomic_DNA"/>
</dbReference>
<dbReference type="NCBIfam" id="TIGR03534">
    <property type="entry name" value="RF_mod_PrmC"/>
    <property type="match status" value="1"/>
</dbReference>
<dbReference type="GO" id="GO:0006396">
    <property type="term" value="P:RNA processing"/>
    <property type="evidence" value="ECO:0007669"/>
    <property type="project" value="InterPro"/>
</dbReference>
<name>X1NWI5_9ZZZZ</name>
<reference evidence="8" key="1">
    <citation type="journal article" date="2014" name="Front. Microbiol.">
        <title>High frequency of phylogenetically diverse reductive dehalogenase-homologous genes in deep subseafloor sedimentary metagenomes.</title>
        <authorList>
            <person name="Kawai M."/>
            <person name="Futagami T."/>
            <person name="Toyoda A."/>
            <person name="Takaki Y."/>
            <person name="Nishi S."/>
            <person name="Hori S."/>
            <person name="Arai W."/>
            <person name="Tsubouchi T."/>
            <person name="Morono Y."/>
            <person name="Uchiyama I."/>
            <person name="Ito T."/>
            <person name="Fujiyama A."/>
            <person name="Inagaki F."/>
            <person name="Takami H."/>
        </authorList>
    </citation>
    <scope>NUCLEOTIDE SEQUENCE</scope>
    <source>
        <strain evidence="8">Expedition CK06-06</strain>
    </source>
</reference>
<dbReference type="PROSITE" id="PS51687">
    <property type="entry name" value="SAM_MT_RNA_M5U"/>
    <property type="match status" value="1"/>
</dbReference>
<evidence type="ECO:0000313" key="8">
    <source>
        <dbReference type="EMBL" id="GAI47948.1"/>
    </source>
</evidence>
<proteinExistence type="predicted"/>
<dbReference type="InterPro" id="IPR010280">
    <property type="entry name" value="U5_MeTrfase_fam"/>
</dbReference>
<dbReference type="EC" id="2.1.1.297" evidence="1"/>
<evidence type="ECO:0000259" key="7">
    <source>
        <dbReference type="Pfam" id="PF17827"/>
    </source>
</evidence>
<dbReference type="InterPro" id="IPR040758">
    <property type="entry name" value="PrmC_N"/>
</dbReference>
<organism evidence="8">
    <name type="scientific">marine sediment metagenome</name>
    <dbReference type="NCBI Taxonomy" id="412755"/>
    <lineage>
        <taxon>unclassified sequences</taxon>
        <taxon>metagenomes</taxon>
        <taxon>ecological metagenomes</taxon>
    </lineage>
</organism>
<dbReference type="InterPro" id="IPR029063">
    <property type="entry name" value="SAM-dependent_MTases_sf"/>
</dbReference>
<comment type="catalytic activity">
    <reaction evidence="5">
        <text>L-glutaminyl-[peptide chain release factor] + S-adenosyl-L-methionine = N(5)-methyl-L-glutaminyl-[peptide chain release factor] + S-adenosyl-L-homocysteine + H(+)</text>
        <dbReference type="Rhea" id="RHEA:42896"/>
        <dbReference type="Rhea" id="RHEA-COMP:10271"/>
        <dbReference type="Rhea" id="RHEA-COMP:10272"/>
        <dbReference type="ChEBI" id="CHEBI:15378"/>
        <dbReference type="ChEBI" id="CHEBI:30011"/>
        <dbReference type="ChEBI" id="CHEBI:57856"/>
        <dbReference type="ChEBI" id="CHEBI:59789"/>
        <dbReference type="ChEBI" id="CHEBI:61891"/>
        <dbReference type="EC" id="2.1.1.297"/>
    </reaction>
</comment>
<dbReference type="GO" id="GO:0032259">
    <property type="term" value="P:methylation"/>
    <property type="evidence" value="ECO:0007669"/>
    <property type="project" value="UniProtKB-KW"/>
</dbReference>
<accession>X1NWI5</accession>
<sequence length="233" mass="26105">QNWTIQKLLNWTNEHFTKKGIDSPRLAAELLLSHVVGLKRLELYTQFDKPVTKEQLDRLHDLVKRASQNEPIAHIVGKTEFYSLELDTTPDCLIPRPETELLVERAIEFLRTRPGKQFICDLCTGSGCIAVAIAKNFSNADIIATDICEAALGVAAKNIEKHGLKQRIKLLCGDLFDPIMPQLDIGKFDLIVCNPPYVSAPEFEKLDKNVKDYEPKSALLAGADGLDIYRVCC</sequence>